<evidence type="ECO:0000256" key="3">
    <source>
        <dbReference type="ARBA" id="ARBA00004418"/>
    </source>
</evidence>
<evidence type="ECO:0000259" key="13">
    <source>
        <dbReference type="SMART" id="SM00849"/>
    </source>
</evidence>
<dbReference type="EMBL" id="JACHIO010000018">
    <property type="protein sequence ID" value="MBB5065638.1"/>
    <property type="molecule type" value="Genomic_DNA"/>
</dbReference>
<proteinExistence type="inferred from homology"/>
<dbReference type="Gene3D" id="3.60.15.10">
    <property type="entry name" value="Ribonuclease Z/Hydroxyacylglutathione hydrolase-like"/>
    <property type="match status" value="1"/>
</dbReference>
<dbReference type="PANTHER" id="PTHR42951:SF17">
    <property type="entry name" value="METALLO-BETA-LACTAMASE DOMAIN-CONTAINING PROTEIN"/>
    <property type="match status" value="1"/>
</dbReference>
<keyword evidence="10" id="KW-0862">Zinc</keyword>
<gene>
    <name evidence="14" type="ORF">HDF15_004007</name>
</gene>
<feature type="signal peptide" evidence="12">
    <location>
        <begin position="1"/>
        <end position="22"/>
    </location>
</feature>
<accession>A0A7W7ZTR5</accession>
<evidence type="ECO:0000256" key="12">
    <source>
        <dbReference type="SAM" id="SignalP"/>
    </source>
</evidence>
<dbReference type="InterPro" id="IPR001279">
    <property type="entry name" value="Metallo-B-lactamas"/>
</dbReference>
<dbReference type="PROSITE" id="PS00743">
    <property type="entry name" value="BETA_LACTAMASE_B_1"/>
    <property type="match status" value="1"/>
</dbReference>
<evidence type="ECO:0000313" key="14">
    <source>
        <dbReference type="EMBL" id="MBB5065638.1"/>
    </source>
</evidence>
<dbReference type="NCBIfam" id="NF012229">
    <property type="entry name" value="bla_class_B_core"/>
    <property type="match status" value="1"/>
</dbReference>
<comment type="caution">
    <text evidence="14">The sequence shown here is derived from an EMBL/GenBank/DDBJ whole genome shotgun (WGS) entry which is preliminary data.</text>
</comment>
<dbReference type="InterPro" id="IPR001018">
    <property type="entry name" value="Beta-lactamase_class-B_CS"/>
</dbReference>
<evidence type="ECO:0000256" key="11">
    <source>
        <dbReference type="ARBA" id="ARBA00023251"/>
    </source>
</evidence>
<dbReference type="Pfam" id="PF00753">
    <property type="entry name" value="Lactamase_B"/>
    <property type="match status" value="1"/>
</dbReference>
<evidence type="ECO:0000256" key="4">
    <source>
        <dbReference type="ARBA" id="ARBA00005250"/>
    </source>
</evidence>
<keyword evidence="7 12" id="KW-0732">Signal</keyword>
<keyword evidence="9 14" id="KW-0378">Hydrolase</keyword>
<keyword evidence="6" id="KW-0479">Metal-binding</keyword>
<dbReference type="NCBIfam" id="NF033105">
    <property type="entry name" value="bla_subclass_B3"/>
    <property type="match status" value="1"/>
</dbReference>
<evidence type="ECO:0000256" key="1">
    <source>
        <dbReference type="ARBA" id="ARBA00001526"/>
    </source>
</evidence>
<dbReference type="InterPro" id="IPR036866">
    <property type="entry name" value="RibonucZ/Hydroxyglut_hydro"/>
</dbReference>
<evidence type="ECO:0000313" key="15">
    <source>
        <dbReference type="Proteomes" id="UP000584867"/>
    </source>
</evidence>
<keyword evidence="8" id="KW-0574">Periplasm</keyword>
<dbReference type="InterPro" id="IPR050855">
    <property type="entry name" value="NDM-1-like"/>
</dbReference>
<dbReference type="GO" id="GO:0042597">
    <property type="term" value="C:periplasmic space"/>
    <property type="evidence" value="ECO:0007669"/>
    <property type="project" value="UniProtKB-SubCell"/>
</dbReference>
<feature type="chain" id="PRO_5030735368" description="beta-lactamase" evidence="12">
    <location>
        <begin position="23"/>
        <end position="294"/>
    </location>
</feature>
<evidence type="ECO:0000256" key="6">
    <source>
        <dbReference type="ARBA" id="ARBA00022723"/>
    </source>
</evidence>
<name>A0A7W7ZTR5_9BACT</name>
<sequence length="294" mass="32426">MSPCRKLLCFVIVLLSFGRLHAQMNPDWITPVAPFRIADNLYYVGSRDLASYLVVTPAGDILINSNLQSSVPQIRHSVERLGFRFSDIKILLISHAHSDHAGGSAAILKQTGAKYMVMDADVPTIQDGGRSDFAYGGRQLMPPAHVDRVLRDGDEVKLGGSVLVAHKTAGHTRGCTTWTMRVRDNGKPRDVVIVGSWNVLSEYRLVATATRPASYPGIAQDFAHGFEVLHSLPCDIFLGAHGGYFEMKEKLSRMATEGSAVWLDPEGYKRAVAEHQKEFEDKLAKQRHEGTSAR</sequence>
<organism evidence="14 15">
    <name type="scientific">Granulicella mallensis</name>
    <dbReference type="NCBI Taxonomy" id="940614"/>
    <lineage>
        <taxon>Bacteria</taxon>
        <taxon>Pseudomonadati</taxon>
        <taxon>Acidobacteriota</taxon>
        <taxon>Terriglobia</taxon>
        <taxon>Terriglobales</taxon>
        <taxon>Acidobacteriaceae</taxon>
        <taxon>Granulicella</taxon>
    </lineage>
</organism>
<evidence type="ECO:0000256" key="7">
    <source>
        <dbReference type="ARBA" id="ARBA00022729"/>
    </source>
</evidence>
<dbReference type="Proteomes" id="UP000584867">
    <property type="component" value="Unassembled WGS sequence"/>
</dbReference>
<evidence type="ECO:0000256" key="8">
    <source>
        <dbReference type="ARBA" id="ARBA00022764"/>
    </source>
</evidence>
<keyword evidence="11" id="KW-0046">Antibiotic resistance</keyword>
<feature type="domain" description="Metallo-beta-lactamase" evidence="13">
    <location>
        <begin position="48"/>
        <end position="241"/>
    </location>
</feature>
<dbReference type="PANTHER" id="PTHR42951">
    <property type="entry name" value="METALLO-BETA-LACTAMASE DOMAIN-CONTAINING"/>
    <property type="match status" value="1"/>
</dbReference>
<comment type="subcellular location">
    <subcellularLocation>
        <location evidence="3">Periplasm</location>
    </subcellularLocation>
</comment>
<dbReference type="SMART" id="SM00849">
    <property type="entry name" value="Lactamase_B"/>
    <property type="match status" value="1"/>
</dbReference>
<dbReference type="EC" id="3.5.2.6" evidence="5"/>
<evidence type="ECO:0000256" key="9">
    <source>
        <dbReference type="ARBA" id="ARBA00022801"/>
    </source>
</evidence>
<dbReference type="SUPFAM" id="SSF56281">
    <property type="entry name" value="Metallo-hydrolase/oxidoreductase"/>
    <property type="match status" value="1"/>
</dbReference>
<dbReference type="GO" id="GO:0017001">
    <property type="term" value="P:antibiotic catabolic process"/>
    <property type="evidence" value="ECO:0007669"/>
    <property type="project" value="InterPro"/>
</dbReference>
<dbReference type="RefSeq" id="WP_184258501.1">
    <property type="nucleotide sequence ID" value="NZ_JACHIO010000018.1"/>
</dbReference>
<comment type="cofactor">
    <cofactor evidence="2">
        <name>Zn(2+)</name>
        <dbReference type="ChEBI" id="CHEBI:29105"/>
    </cofactor>
</comment>
<protein>
    <recommendedName>
        <fullName evidence="5">beta-lactamase</fullName>
        <ecNumber evidence="5">3.5.2.6</ecNumber>
    </recommendedName>
</protein>
<dbReference type="AlphaFoldDB" id="A0A7W7ZTR5"/>
<evidence type="ECO:0000256" key="5">
    <source>
        <dbReference type="ARBA" id="ARBA00012865"/>
    </source>
</evidence>
<dbReference type="GO" id="GO:0046677">
    <property type="term" value="P:response to antibiotic"/>
    <property type="evidence" value="ECO:0007669"/>
    <property type="project" value="UniProtKB-KW"/>
</dbReference>
<evidence type="ECO:0000256" key="10">
    <source>
        <dbReference type="ARBA" id="ARBA00022833"/>
    </source>
</evidence>
<dbReference type="GO" id="GO:0008270">
    <property type="term" value="F:zinc ion binding"/>
    <property type="evidence" value="ECO:0007669"/>
    <property type="project" value="InterPro"/>
</dbReference>
<comment type="similarity">
    <text evidence="4">Belongs to the metallo-beta-lactamase superfamily. Class-B beta-lactamase family.</text>
</comment>
<comment type="catalytic activity">
    <reaction evidence="1">
        <text>a beta-lactam + H2O = a substituted beta-amino acid</text>
        <dbReference type="Rhea" id="RHEA:20401"/>
        <dbReference type="ChEBI" id="CHEBI:15377"/>
        <dbReference type="ChEBI" id="CHEBI:35627"/>
        <dbReference type="ChEBI" id="CHEBI:140347"/>
        <dbReference type="EC" id="3.5.2.6"/>
    </reaction>
</comment>
<reference evidence="14 15" key="1">
    <citation type="submission" date="2020-08" db="EMBL/GenBank/DDBJ databases">
        <title>Genomic Encyclopedia of Type Strains, Phase IV (KMG-V): Genome sequencing to study the core and pangenomes of soil and plant-associated prokaryotes.</title>
        <authorList>
            <person name="Whitman W."/>
        </authorList>
    </citation>
    <scope>NUCLEOTIDE SEQUENCE [LARGE SCALE GENOMIC DNA]</scope>
    <source>
        <strain evidence="14 15">X5P3</strain>
    </source>
</reference>
<evidence type="ECO:0000256" key="2">
    <source>
        <dbReference type="ARBA" id="ARBA00001947"/>
    </source>
</evidence>
<dbReference type="GO" id="GO:0008800">
    <property type="term" value="F:beta-lactamase activity"/>
    <property type="evidence" value="ECO:0007669"/>
    <property type="project" value="UniProtKB-EC"/>
</dbReference>